<dbReference type="Gene3D" id="2.40.100.10">
    <property type="entry name" value="Cyclophilin-like"/>
    <property type="match status" value="1"/>
</dbReference>
<organism evidence="5 6">
    <name type="scientific">Parasphingorhabdus litoris</name>
    <dbReference type="NCBI Taxonomy" id="394733"/>
    <lineage>
        <taxon>Bacteria</taxon>
        <taxon>Pseudomonadati</taxon>
        <taxon>Pseudomonadota</taxon>
        <taxon>Alphaproteobacteria</taxon>
        <taxon>Sphingomonadales</taxon>
        <taxon>Sphingomonadaceae</taxon>
        <taxon>Parasphingorhabdus</taxon>
    </lineage>
</organism>
<keyword evidence="6" id="KW-1185">Reference proteome</keyword>
<dbReference type="SMART" id="SM00796">
    <property type="entry name" value="AHS1"/>
    <property type="match status" value="1"/>
</dbReference>
<evidence type="ECO:0000256" key="3">
    <source>
        <dbReference type="ARBA" id="ARBA00022840"/>
    </source>
</evidence>
<sequence>MSAGDIHACDDWLCCPLKNLEEAQAAIAACREEEKWQEVVTGLDSIAVQFDPAVMSPDEAIDLFTEQLLHPSIASIGSSTPITIPICYDPEFAPDREWLAEKMGLSADALIAWHSGLSFKVTMLGFMPGFAYLQCQEAIADIGRLPKPRQKVPAGSVGIIGDQSCVYSFDSPGGWPIVGRTPLKLFDPNRDDPALLSANQSVCFEPIDRAEYETIKAKQDSEDSA</sequence>
<gene>
    <name evidence="5" type="ORF">GCM10009096_22260</name>
</gene>
<dbReference type="RefSeq" id="WP_229953711.1">
    <property type="nucleotide sequence ID" value="NZ_BAAAEM010000003.1"/>
</dbReference>
<evidence type="ECO:0000256" key="1">
    <source>
        <dbReference type="ARBA" id="ARBA00022741"/>
    </source>
</evidence>
<dbReference type="EMBL" id="BAAAEM010000003">
    <property type="protein sequence ID" value="GAA0479851.1"/>
    <property type="molecule type" value="Genomic_DNA"/>
</dbReference>
<dbReference type="InterPro" id="IPR003833">
    <property type="entry name" value="CT_C_D"/>
</dbReference>
<evidence type="ECO:0000256" key="2">
    <source>
        <dbReference type="ARBA" id="ARBA00022801"/>
    </source>
</evidence>
<accession>A0ABN1AM37</accession>
<evidence type="ECO:0000259" key="4">
    <source>
        <dbReference type="SMART" id="SM00796"/>
    </source>
</evidence>
<comment type="caution">
    <text evidence="5">The sequence shown here is derived from an EMBL/GenBank/DDBJ whole genome shotgun (WGS) entry which is preliminary data.</text>
</comment>
<dbReference type="InterPro" id="IPR010016">
    <property type="entry name" value="PxpB"/>
</dbReference>
<reference evidence="5 6" key="1">
    <citation type="journal article" date="2019" name="Int. J. Syst. Evol. Microbiol.">
        <title>The Global Catalogue of Microorganisms (GCM) 10K type strain sequencing project: providing services to taxonomists for standard genome sequencing and annotation.</title>
        <authorList>
            <consortium name="The Broad Institute Genomics Platform"/>
            <consortium name="The Broad Institute Genome Sequencing Center for Infectious Disease"/>
            <person name="Wu L."/>
            <person name="Ma J."/>
        </authorList>
    </citation>
    <scope>NUCLEOTIDE SEQUENCE [LARGE SCALE GENOMIC DNA]</scope>
    <source>
        <strain evidence="5 6">JCM 14162</strain>
    </source>
</reference>
<keyword evidence="3" id="KW-0067">ATP-binding</keyword>
<protein>
    <recommendedName>
        <fullName evidence="4">Carboxyltransferase domain-containing protein</fullName>
    </recommendedName>
</protein>
<dbReference type="PANTHER" id="PTHR34698:SF2">
    <property type="entry name" value="5-OXOPROLINASE SUBUNIT B"/>
    <property type="match status" value="1"/>
</dbReference>
<dbReference type="Proteomes" id="UP001500713">
    <property type="component" value="Unassembled WGS sequence"/>
</dbReference>
<dbReference type="Pfam" id="PF02682">
    <property type="entry name" value="CT_C_D"/>
    <property type="match status" value="1"/>
</dbReference>
<dbReference type="SUPFAM" id="SSF160467">
    <property type="entry name" value="PH0987 N-terminal domain-like"/>
    <property type="match status" value="1"/>
</dbReference>
<feature type="domain" description="Carboxyltransferase" evidence="4">
    <location>
        <begin position="8"/>
        <end position="196"/>
    </location>
</feature>
<keyword evidence="1" id="KW-0547">Nucleotide-binding</keyword>
<dbReference type="PANTHER" id="PTHR34698">
    <property type="entry name" value="5-OXOPROLINASE SUBUNIT B"/>
    <property type="match status" value="1"/>
</dbReference>
<keyword evidence="2" id="KW-0378">Hydrolase</keyword>
<proteinExistence type="predicted"/>
<evidence type="ECO:0000313" key="5">
    <source>
        <dbReference type="EMBL" id="GAA0479851.1"/>
    </source>
</evidence>
<dbReference type="InterPro" id="IPR029000">
    <property type="entry name" value="Cyclophilin-like_dom_sf"/>
</dbReference>
<name>A0ABN1AM37_9SPHN</name>
<dbReference type="SUPFAM" id="SSF50891">
    <property type="entry name" value="Cyclophilin-like"/>
    <property type="match status" value="1"/>
</dbReference>
<evidence type="ECO:0000313" key="6">
    <source>
        <dbReference type="Proteomes" id="UP001500713"/>
    </source>
</evidence>